<dbReference type="RefSeq" id="XP_035825447.1">
    <property type="nucleotide sequence ID" value="XM_035969554.1"/>
</dbReference>
<feature type="chain" id="PRO_5045021096" evidence="10">
    <location>
        <begin position="34"/>
        <end position="569"/>
    </location>
</feature>
<dbReference type="RefSeq" id="XP_005097491.1">
    <property type="nucleotide sequence ID" value="XM_005097434.3"/>
</dbReference>
<dbReference type="InterPro" id="IPR020894">
    <property type="entry name" value="Cadherin_CS"/>
</dbReference>
<dbReference type="PANTHER" id="PTHR24028">
    <property type="entry name" value="CADHERIN-87A"/>
    <property type="match status" value="1"/>
</dbReference>
<feature type="transmembrane region" description="Helical" evidence="9">
    <location>
        <begin position="549"/>
        <end position="568"/>
    </location>
</feature>
<evidence type="ECO:0000256" key="5">
    <source>
        <dbReference type="ARBA" id="ARBA00022989"/>
    </source>
</evidence>
<dbReference type="Pfam" id="PF00028">
    <property type="entry name" value="Cadherin"/>
    <property type="match status" value="2"/>
</dbReference>
<keyword evidence="10" id="KW-0732">Signal</keyword>
<feature type="domain" description="Cadherin" evidence="11">
    <location>
        <begin position="49"/>
        <end position="147"/>
    </location>
</feature>
<evidence type="ECO:0000313" key="12">
    <source>
        <dbReference type="Proteomes" id="UP000694888"/>
    </source>
</evidence>
<dbReference type="Gene3D" id="2.60.40.60">
    <property type="entry name" value="Cadherins"/>
    <property type="match status" value="4"/>
</dbReference>
<dbReference type="PROSITE" id="PS00232">
    <property type="entry name" value="CADHERIN_1"/>
    <property type="match status" value="3"/>
</dbReference>
<evidence type="ECO:0000256" key="7">
    <source>
        <dbReference type="ARBA" id="ARBA00023180"/>
    </source>
</evidence>
<dbReference type="RefSeq" id="XP_005097490.1">
    <property type="nucleotide sequence ID" value="XM_005097433.3"/>
</dbReference>
<reference evidence="13 14" key="1">
    <citation type="submission" date="2025-05" db="UniProtKB">
        <authorList>
            <consortium name="RefSeq"/>
        </authorList>
    </citation>
    <scope>IDENTIFICATION</scope>
</reference>
<dbReference type="InterPro" id="IPR015919">
    <property type="entry name" value="Cadherin-like_sf"/>
</dbReference>
<comment type="subcellular location">
    <subcellularLocation>
        <location evidence="1">Membrane</location>
        <topology evidence="1">Single-pass membrane protein</topology>
    </subcellularLocation>
</comment>
<dbReference type="SUPFAM" id="SSF49313">
    <property type="entry name" value="Cadherin-like"/>
    <property type="match status" value="4"/>
</dbReference>
<protein>
    <submittedName>
        <fullName evidence="13 14">Cadherin EGF LAG seven-pass G-type receptor 2</fullName>
    </submittedName>
</protein>
<dbReference type="PRINTS" id="PR00205">
    <property type="entry name" value="CADHERIN"/>
</dbReference>
<sequence>MAALPVSSQLFSAPRVLTLLIVISAAIATVTSARPKNRAPIITLGLPYSEQPGVLKLSEEAPEMSLLGLLKINDSDTAECTTDNEFVGLGFVSDTIYKIELQRFLDRELESEVNVRFECVDTGVPPATGVATFTILVQDVNDNVPVFQREHYSAQVAENVQYGTLVVKVEARDMDGGENGIVSYALSEGAREAFRIDAKTGEIFTATDIDREEVAQMSFSVIATDMGEPPLSSSVNVTVTIDDVNDNSPVVLTNEFHVQENQKPMSVVGTLRAVDLDEGKNGEIVFSKFDDSEDDSSSTLPFLVKPNGKVVAVVSLDRERRDTYMMKVLVKDKGRPKRSSTSVVNIIVDDVNDNAPELISPCLEEPWRGMNFRRRRRNADEGYETVRDDAGESPEGMDKMENVTSRIFDIPGFVTIDWHCPEGERVVYQVKASDADIGINQAIFYSIESLNGQGDVDESEDDTLFTVDASSGNIFLRRYFRKTDDLQQLLNISVRDSGNPSLVSYCALNVTFDIDINEITVPTDPERAPNTIGDDGGPENGAGLGAMNVTILGLMSCLLVLYNTWVFLV</sequence>
<gene>
    <name evidence="13 14 15 16" type="primary">LOC101845166</name>
</gene>
<dbReference type="CDD" id="cd11304">
    <property type="entry name" value="Cadherin_repeat"/>
    <property type="match status" value="4"/>
</dbReference>
<dbReference type="SMART" id="SM00112">
    <property type="entry name" value="CA"/>
    <property type="match status" value="4"/>
</dbReference>
<evidence type="ECO:0000256" key="6">
    <source>
        <dbReference type="ARBA" id="ARBA00023136"/>
    </source>
</evidence>
<accession>A0ABM0JN00</accession>
<evidence type="ECO:0000256" key="10">
    <source>
        <dbReference type="SAM" id="SignalP"/>
    </source>
</evidence>
<dbReference type="InterPro" id="IPR002126">
    <property type="entry name" value="Cadherin-like_dom"/>
</dbReference>
<feature type="domain" description="Cadherin" evidence="11">
    <location>
        <begin position="421"/>
        <end position="531"/>
    </location>
</feature>
<dbReference type="InterPro" id="IPR050174">
    <property type="entry name" value="Protocadherin/Cadherin-CA"/>
</dbReference>
<keyword evidence="7" id="KW-0325">Glycoprotein</keyword>
<evidence type="ECO:0000256" key="2">
    <source>
        <dbReference type="ARBA" id="ARBA00022692"/>
    </source>
</evidence>
<evidence type="ECO:0000259" key="11">
    <source>
        <dbReference type="PROSITE" id="PS50268"/>
    </source>
</evidence>
<keyword evidence="3" id="KW-0677">Repeat</keyword>
<proteinExistence type="predicted"/>
<dbReference type="GeneID" id="101845166"/>
<evidence type="ECO:0000256" key="8">
    <source>
        <dbReference type="PROSITE-ProRule" id="PRU00043"/>
    </source>
</evidence>
<keyword evidence="4 8" id="KW-0106">Calcium</keyword>
<keyword evidence="5 9" id="KW-1133">Transmembrane helix</keyword>
<keyword evidence="6 9" id="KW-0472">Membrane</keyword>
<dbReference type="PANTHER" id="PTHR24028:SF321">
    <property type="entry name" value="CADHERIN RELATED 23"/>
    <property type="match status" value="1"/>
</dbReference>
<feature type="signal peptide" evidence="10">
    <location>
        <begin position="1"/>
        <end position="33"/>
    </location>
</feature>
<evidence type="ECO:0000256" key="3">
    <source>
        <dbReference type="ARBA" id="ARBA00022737"/>
    </source>
</evidence>
<evidence type="ECO:0000256" key="9">
    <source>
        <dbReference type="SAM" id="Phobius"/>
    </source>
</evidence>
<keyword evidence="13 14" id="KW-0675">Receptor</keyword>
<feature type="domain" description="Cadherin" evidence="11">
    <location>
        <begin position="148"/>
        <end position="251"/>
    </location>
</feature>
<dbReference type="PROSITE" id="PS50268">
    <property type="entry name" value="CADHERIN_2"/>
    <property type="match status" value="4"/>
</dbReference>
<dbReference type="RefSeq" id="XP_005097489.1">
    <property type="nucleotide sequence ID" value="XM_005097432.3"/>
</dbReference>
<keyword evidence="2 9" id="KW-0812">Transmembrane</keyword>
<evidence type="ECO:0000313" key="16">
    <source>
        <dbReference type="RefSeq" id="XP_035825447.1"/>
    </source>
</evidence>
<feature type="domain" description="Cadherin" evidence="11">
    <location>
        <begin position="250"/>
        <end position="358"/>
    </location>
</feature>
<evidence type="ECO:0000313" key="13">
    <source>
        <dbReference type="RefSeq" id="XP_005097489.1"/>
    </source>
</evidence>
<evidence type="ECO:0000256" key="4">
    <source>
        <dbReference type="ARBA" id="ARBA00022837"/>
    </source>
</evidence>
<evidence type="ECO:0000313" key="14">
    <source>
        <dbReference type="RefSeq" id="XP_005097490.1"/>
    </source>
</evidence>
<evidence type="ECO:0000313" key="15">
    <source>
        <dbReference type="RefSeq" id="XP_005097491.1"/>
    </source>
</evidence>
<name>A0ABM0JN00_APLCA</name>
<organism evidence="12 14">
    <name type="scientific">Aplysia californica</name>
    <name type="common">California sea hare</name>
    <dbReference type="NCBI Taxonomy" id="6500"/>
    <lineage>
        <taxon>Eukaryota</taxon>
        <taxon>Metazoa</taxon>
        <taxon>Spiralia</taxon>
        <taxon>Lophotrochozoa</taxon>
        <taxon>Mollusca</taxon>
        <taxon>Gastropoda</taxon>
        <taxon>Heterobranchia</taxon>
        <taxon>Euthyneura</taxon>
        <taxon>Tectipleura</taxon>
        <taxon>Aplysiida</taxon>
        <taxon>Aplysioidea</taxon>
        <taxon>Aplysiidae</taxon>
        <taxon>Aplysia</taxon>
    </lineage>
</organism>
<evidence type="ECO:0000256" key="1">
    <source>
        <dbReference type="ARBA" id="ARBA00004167"/>
    </source>
</evidence>
<dbReference type="Proteomes" id="UP000694888">
    <property type="component" value="Unplaced"/>
</dbReference>
<keyword evidence="12" id="KW-1185">Reference proteome</keyword>